<dbReference type="InterPro" id="IPR036116">
    <property type="entry name" value="FN3_sf"/>
</dbReference>
<dbReference type="PANTHER" id="PTHR47351:SF1">
    <property type="entry name" value="CHITIN BIOSYNTHESIS PROTEIN CHS5"/>
    <property type="match status" value="1"/>
</dbReference>
<dbReference type="InterPro" id="IPR031673">
    <property type="entry name" value="Chs5_N"/>
</dbReference>
<dbReference type="InterPro" id="IPR036420">
    <property type="entry name" value="BRCT_dom_sf"/>
</dbReference>
<feature type="region of interest" description="Disordered" evidence="1">
    <location>
        <begin position="297"/>
        <end position="609"/>
    </location>
</feature>
<proteinExistence type="predicted"/>
<dbReference type="Gene3D" id="6.20.120.50">
    <property type="match status" value="1"/>
</dbReference>
<feature type="compositionally biased region" description="Basic and acidic residues" evidence="1">
    <location>
        <begin position="553"/>
        <end position="579"/>
    </location>
</feature>
<dbReference type="SMART" id="SM00060">
    <property type="entry name" value="FN3"/>
    <property type="match status" value="1"/>
</dbReference>
<feature type="compositionally biased region" description="Basic and acidic residues" evidence="1">
    <location>
        <begin position="382"/>
        <end position="419"/>
    </location>
</feature>
<feature type="domain" description="Fibronectin type-III" evidence="3">
    <location>
        <begin position="76"/>
        <end position="170"/>
    </location>
</feature>
<evidence type="ECO:0000313" key="7">
    <source>
        <dbReference type="Proteomes" id="UP000568158"/>
    </source>
</evidence>
<dbReference type="InterPro" id="IPR052827">
    <property type="entry name" value="CHS_Export/Cell_Fusion_Reg"/>
</dbReference>
<feature type="compositionally biased region" description="Basic and acidic residues" evidence="1">
    <location>
        <begin position="355"/>
        <end position="367"/>
    </location>
</feature>
<feature type="compositionally biased region" description="Polar residues" evidence="1">
    <location>
        <begin position="470"/>
        <end position="484"/>
    </location>
</feature>
<evidence type="ECO:0000259" key="2">
    <source>
        <dbReference type="PROSITE" id="PS50172"/>
    </source>
</evidence>
<dbReference type="Proteomes" id="UP000478008">
    <property type="component" value="Unassembled WGS sequence"/>
</dbReference>
<dbReference type="EMBL" id="CABFWN010000001">
    <property type="protein sequence ID" value="VUG16971.1"/>
    <property type="molecule type" value="Genomic_DNA"/>
</dbReference>
<feature type="compositionally biased region" description="Basic and acidic residues" evidence="1">
    <location>
        <begin position="308"/>
        <end position="322"/>
    </location>
</feature>
<dbReference type="InterPro" id="IPR013783">
    <property type="entry name" value="Ig-like_fold"/>
</dbReference>
<reference evidence="4 7" key="2">
    <citation type="journal article" date="2020" name="Appl. Microbiol. Biotechnol.">
        <title>Targeted gene deletion in Brettanomyces bruxellensis with an expression-free CRISPR-Cas9 system.</title>
        <authorList>
            <person name="Varela C."/>
            <person name="Bartel C."/>
            <person name="Onetto C."/>
            <person name="Borneman A."/>
        </authorList>
    </citation>
    <scope>NUCLEOTIDE SEQUENCE [LARGE SCALE GENOMIC DNA]</scope>
    <source>
        <strain evidence="4 7">AWRI1613</strain>
    </source>
</reference>
<dbReference type="GO" id="GO:0046983">
    <property type="term" value="F:protein dimerization activity"/>
    <property type="evidence" value="ECO:0007669"/>
    <property type="project" value="InterPro"/>
</dbReference>
<dbReference type="PANTHER" id="PTHR47351">
    <property type="entry name" value="CHITIN BIOSYNTHESIS PROTEIN CHS5"/>
    <property type="match status" value="1"/>
</dbReference>
<name>A0A7D9CVV2_DEKBR</name>
<accession>A0A7D9CVV2</accession>
<dbReference type="PROSITE" id="PS50172">
    <property type="entry name" value="BRCT"/>
    <property type="match status" value="1"/>
</dbReference>
<feature type="compositionally biased region" description="Basic and acidic residues" evidence="1">
    <location>
        <begin position="517"/>
        <end position="543"/>
    </location>
</feature>
<feature type="compositionally biased region" description="Basic and acidic residues" evidence="1">
    <location>
        <begin position="488"/>
        <end position="502"/>
    </location>
</feature>
<dbReference type="CDD" id="cd00063">
    <property type="entry name" value="FN3"/>
    <property type="match status" value="1"/>
</dbReference>
<feature type="domain" description="BRCT" evidence="2">
    <location>
        <begin position="164"/>
        <end position="258"/>
    </location>
</feature>
<evidence type="ECO:0000313" key="4">
    <source>
        <dbReference type="EMBL" id="KAF6015902.1"/>
    </source>
</evidence>
<feature type="compositionally biased region" description="Basic residues" evidence="1">
    <location>
        <begin position="590"/>
        <end position="609"/>
    </location>
</feature>
<reference evidence="5 6" key="1">
    <citation type="submission" date="2019-07" db="EMBL/GenBank/DDBJ databases">
        <authorList>
            <person name="Friedrich A."/>
            <person name="Schacherer J."/>
        </authorList>
    </citation>
    <scope>NUCLEOTIDE SEQUENCE [LARGE SCALE GENOMIC DNA]</scope>
</reference>
<protein>
    <submittedName>
        <fullName evidence="5">DEBR0S1_30284g1_1</fullName>
    </submittedName>
</protein>
<dbReference type="SUPFAM" id="SSF49265">
    <property type="entry name" value="Fibronectin type III"/>
    <property type="match status" value="1"/>
</dbReference>
<dbReference type="InterPro" id="IPR031669">
    <property type="entry name" value="Fn3_2"/>
</dbReference>
<dbReference type="GO" id="GO:0034044">
    <property type="term" value="C:exomer complex"/>
    <property type="evidence" value="ECO:0007669"/>
    <property type="project" value="TreeGrafter"/>
</dbReference>
<dbReference type="InterPro" id="IPR003961">
    <property type="entry name" value="FN3_dom"/>
</dbReference>
<evidence type="ECO:0000313" key="6">
    <source>
        <dbReference type="Proteomes" id="UP000478008"/>
    </source>
</evidence>
<dbReference type="Pfam" id="PF16892">
    <property type="entry name" value="CHS5_N"/>
    <property type="match status" value="1"/>
</dbReference>
<feature type="compositionally biased region" description="Basic and acidic residues" evidence="1">
    <location>
        <begin position="434"/>
        <end position="452"/>
    </location>
</feature>
<dbReference type="SUPFAM" id="SSF52113">
    <property type="entry name" value="BRCT domain"/>
    <property type="match status" value="1"/>
</dbReference>
<feature type="compositionally biased region" description="Basic and acidic residues" evidence="1">
    <location>
        <begin position="330"/>
        <end position="345"/>
    </location>
</feature>
<organism evidence="5 6">
    <name type="scientific">Dekkera bruxellensis</name>
    <name type="common">Brettanomyces custersii</name>
    <dbReference type="NCBI Taxonomy" id="5007"/>
    <lineage>
        <taxon>Eukaryota</taxon>
        <taxon>Fungi</taxon>
        <taxon>Dikarya</taxon>
        <taxon>Ascomycota</taxon>
        <taxon>Saccharomycotina</taxon>
        <taxon>Pichiomycetes</taxon>
        <taxon>Pichiales</taxon>
        <taxon>Pichiaceae</taxon>
        <taxon>Brettanomyces</taxon>
    </lineage>
</organism>
<dbReference type="GO" id="GO:0005802">
    <property type="term" value="C:trans-Golgi network"/>
    <property type="evidence" value="ECO:0007669"/>
    <property type="project" value="TreeGrafter"/>
</dbReference>
<dbReference type="GO" id="GO:0006893">
    <property type="term" value="P:Golgi to plasma membrane transport"/>
    <property type="evidence" value="ECO:0007669"/>
    <property type="project" value="TreeGrafter"/>
</dbReference>
<gene>
    <name evidence="5" type="primary">CHS5</name>
    <name evidence="5" type="ORF">DEBR0S1_30284G</name>
    <name evidence="4" type="ORF">HII12_000465</name>
</gene>
<dbReference type="CDD" id="cd13945">
    <property type="entry name" value="Chs5_N"/>
    <property type="match status" value="1"/>
</dbReference>
<dbReference type="Gene3D" id="3.40.50.10190">
    <property type="entry name" value="BRCT domain"/>
    <property type="match status" value="1"/>
</dbReference>
<sequence>MVEVSLTVGKLDASLALLLTKDHHIIEFPTILLPDGISTGSIVKIACERDFEGEEKESKQFDALQKTIYETFGKHEPKEPALKVVNVTQTSCVLEWDPLDLGTSELKALTLYKNGAKLGQIRNATTKKNIKLSGLSIDTNYKFQLRMDTTAGIYRSNLLEITTHKMTDLSGITICLGDIDFTKNSGFTLQDIEDAVSKIGARPISKTVRIDTTHFVCTNPTGVECEKAKSINIPVVRPEWIKACELERRIIGVNKFYLNSENPIWKEKDFWKKQTSEALLESSSQIGDVSNVVEHGKQLDTQENPEEPSTKKDIDAEKEKLPKSGQIKPIDTKNSGDMDLQETHNAEPNGSDTFVADKKVVDDKESDASAAIPNSEENATEDESKKLEIDGKKSKILQEQDDKQKVCEETDHEADHEAGSKLAAPDEPQNEVDLPNKLKEKSKAQTDMHESDITSSHTLKSLDNKENIDSNDANINETGTSLSGGSDDIIKESPVVDEKENEPISENKQSEGATEPIKTEKEPSEIAKLTEEGSDLGLKKEDTAVENLDGVLEEPKMESVDDNTDADKSPEASTDEKKNGQVAKTDQVKKQTKKKKRNKNKRGRNNGKR</sequence>
<evidence type="ECO:0000256" key="1">
    <source>
        <dbReference type="SAM" id="MobiDB-lite"/>
    </source>
</evidence>
<dbReference type="AlphaFoldDB" id="A0A7D9CVV2"/>
<dbReference type="GO" id="GO:0000747">
    <property type="term" value="P:conjugation with cellular fusion"/>
    <property type="evidence" value="ECO:0007669"/>
    <property type="project" value="TreeGrafter"/>
</dbReference>
<dbReference type="InterPro" id="IPR001357">
    <property type="entry name" value="BRCT_dom"/>
</dbReference>
<dbReference type="Gene3D" id="2.60.40.10">
    <property type="entry name" value="Immunoglobulins"/>
    <property type="match status" value="1"/>
</dbReference>
<keyword evidence="6" id="KW-1185">Reference proteome</keyword>
<evidence type="ECO:0000313" key="5">
    <source>
        <dbReference type="EMBL" id="VUG16971.1"/>
    </source>
</evidence>
<dbReference type="Pfam" id="PF16893">
    <property type="entry name" value="fn3_2"/>
    <property type="match status" value="1"/>
</dbReference>
<dbReference type="Pfam" id="PF12738">
    <property type="entry name" value="PTCB-BRCT"/>
    <property type="match status" value="1"/>
</dbReference>
<dbReference type="PROSITE" id="PS50853">
    <property type="entry name" value="FN3"/>
    <property type="match status" value="1"/>
</dbReference>
<dbReference type="EMBL" id="JABCYN010000005">
    <property type="protein sequence ID" value="KAF6015902.1"/>
    <property type="molecule type" value="Genomic_DNA"/>
</dbReference>
<evidence type="ECO:0000259" key="3">
    <source>
        <dbReference type="PROSITE" id="PS50853"/>
    </source>
</evidence>
<dbReference type="SMART" id="SM00292">
    <property type="entry name" value="BRCT"/>
    <property type="match status" value="1"/>
</dbReference>
<dbReference type="Proteomes" id="UP000568158">
    <property type="component" value="Unassembled WGS sequence"/>
</dbReference>